<dbReference type="PROSITE" id="PS51855">
    <property type="entry name" value="MGS"/>
    <property type="match status" value="1"/>
</dbReference>
<feature type="binding site" evidence="19">
    <location>
        <position position="300"/>
    </location>
    <ligand>
        <name>Mg(2+)</name>
        <dbReference type="ChEBI" id="CHEBI:18420"/>
        <label>1</label>
    </ligand>
</feature>
<feature type="region of interest" description="Carboxyphosphate synthetic domain" evidence="19">
    <location>
        <begin position="1"/>
        <end position="404"/>
    </location>
</feature>
<comment type="pathway">
    <text evidence="3 19">Amino-acid biosynthesis; L-arginine biosynthesis; carbamoyl phosphate from bicarbonate: step 1/1.</text>
</comment>
<sequence length="1074" mass="114637">MPRNPDIGSVLLIGAGPIVIGQACEFDYSGSQACRALKEEGVRVVLLNSNPATIMTDPQMADATYVEPIDAATAARIIKAEKVDAVLPTMGGQTALNCAMRLHADGACGRGGVRLIGADFKAIHAAEDREEFRRLMDSIGVATARGRYATSLEEALAAGRELDTYPLIVRPSFTLGGTGGGIAYNYEEFAAICASGLALSANSSLLIEESMIGWKEYELEVIRDRNDNCIVVCGIENIDPLGVHTGDSVTVAPILTLTDKEYQAMRDAAFRIIRAIGVETGGANVQFAVDPATGRQIVIEMNPRVSRSSALASKATGFPIAKVATKLALGYTLDELSNEITGGRTPASFEPALDYVVVKIPRFNFDKFPGTAPELGTQMKAVGEAMAIGRSFPEALQKALCSLETGLAGLDSKGHSSLEAVLAELRVFTPDSLLLAADALRLGATVERLHEVTGIDPWFLHEIARLIEREKELAALSLPKLGREAMLAAKRDGFSDRMLARLLRSTEKKVRTRRARLGVHASFHRVDSCAAEFPTATAYQYSTYGEACESAPTRRKSYAILGSGPNRIGQGIEFDYCCIHASLALRDHGFETIMVNCNPETVSTDYDVSDRLYFEPLTTEHVLEILRVEKPAGVIVHTGGQTPLAIAAELEEAGARIIGTPVAAIHRTEDRREFSRLLRKCGLRQPSNATASSGAEALRLAGGIGYPLVVRPSYVLGGQAMKIIYSRAELQAWLRGCDRAVLRRGVLLDRFLTQAVEVDVDAVSDGKEVVVAGVLEHVERAGVHSGDSSCALPPLSLSAAQIAELERQAVVMAREVGAVGFMNIQFAIQGDAISVLEINPRASRTVPFIAKATGWPVARIATLAMAGVSLARQGARKAAAPNGCFIKEAVFPFSRMPGADTLLGPEMKSTGEAMGIGDTHASAFLRATEAIFAIPADGAVLISVRDPDKAEALEIARRLHGCGFAIVATSGTAAYFAANDGSFPVETVRKVNERKPTVVDAIKSGKVKMVINTVTAEGGAPADSLAIRRAALHGQLLYYTTIEGARAIADGICERREGDGGRMLPIQRRHLPAA</sequence>
<dbReference type="Pfam" id="PF02787">
    <property type="entry name" value="CPSase_L_D3"/>
    <property type="match status" value="1"/>
</dbReference>
<comment type="catalytic activity">
    <reaction evidence="16 19">
        <text>hydrogencarbonate + L-glutamine + 2 ATP + H2O = carbamoyl phosphate + L-glutamate + 2 ADP + phosphate + 2 H(+)</text>
        <dbReference type="Rhea" id="RHEA:18633"/>
        <dbReference type="ChEBI" id="CHEBI:15377"/>
        <dbReference type="ChEBI" id="CHEBI:15378"/>
        <dbReference type="ChEBI" id="CHEBI:17544"/>
        <dbReference type="ChEBI" id="CHEBI:29985"/>
        <dbReference type="ChEBI" id="CHEBI:30616"/>
        <dbReference type="ChEBI" id="CHEBI:43474"/>
        <dbReference type="ChEBI" id="CHEBI:58228"/>
        <dbReference type="ChEBI" id="CHEBI:58359"/>
        <dbReference type="ChEBI" id="CHEBI:456216"/>
        <dbReference type="EC" id="6.3.5.5"/>
    </reaction>
</comment>
<evidence type="ECO:0000256" key="4">
    <source>
        <dbReference type="ARBA" id="ARBA00009799"/>
    </source>
</evidence>
<dbReference type="CDD" id="cd01424">
    <property type="entry name" value="MGS_CPS_II"/>
    <property type="match status" value="1"/>
</dbReference>
<dbReference type="NCBIfam" id="NF003671">
    <property type="entry name" value="PRK05294.1"/>
    <property type="match status" value="1"/>
</dbReference>
<dbReference type="InterPro" id="IPR005483">
    <property type="entry name" value="CPSase_dom"/>
</dbReference>
<comment type="caution">
    <text evidence="19">Lacks conserved residue(s) required for the propagation of feature annotation.</text>
</comment>
<feature type="binding site" evidence="19">
    <location>
        <position position="170"/>
    </location>
    <ligand>
        <name>ATP</name>
        <dbReference type="ChEBI" id="CHEBI:30616"/>
        <label>1</label>
    </ligand>
</feature>
<dbReference type="Pfam" id="PF25596">
    <property type="entry name" value="CPSase_L_D1"/>
    <property type="match status" value="2"/>
</dbReference>
<keyword evidence="23" id="KW-1185">Reference proteome</keyword>
<dbReference type="Gene3D" id="3.40.50.1380">
    <property type="entry name" value="Methylglyoxal synthase-like domain"/>
    <property type="match status" value="1"/>
</dbReference>
<keyword evidence="14" id="KW-0464">Manganese</keyword>
<dbReference type="GO" id="GO:0006541">
    <property type="term" value="P:glutamine metabolic process"/>
    <property type="evidence" value="ECO:0007669"/>
    <property type="project" value="TreeGrafter"/>
</dbReference>
<feature type="binding site" evidence="19">
    <location>
        <position position="176"/>
    </location>
    <ligand>
        <name>ATP</name>
        <dbReference type="ChEBI" id="CHEBI:30616"/>
        <label>1</label>
    </ligand>
</feature>
<dbReference type="Proteomes" id="UP000604381">
    <property type="component" value="Unassembled WGS sequence"/>
</dbReference>
<feature type="region of interest" description="Allosteric domain" evidence="19">
    <location>
        <begin position="933"/>
        <end position="1074"/>
    </location>
</feature>
<dbReference type="PANTHER" id="PTHR11405:SF53">
    <property type="entry name" value="CARBAMOYL-PHOSPHATE SYNTHASE [AMMONIA], MITOCHONDRIAL"/>
    <property type="match status" value="1"/>
</dbReference>
<keyword evidence="5 19" id="KW-0055">Arginine biosynthesis</keyword>
<feature type="binding site" evidence="19">
    <location>
        <position position="839"/>
    </location>
    <ligand>
        <name>Mn(2+)</name>
        <dbReference type="ChEBI" id="CHEBI:29035"/>
        <label>4</label>
    </ligand>
</feature>
<dbReference type="GO" id="GO:0004088">
    <property type="term" value="F:carbamoyl-phosphate synthase (glutamine-hydrolyzing) activity"/>
    <property type="evidence" value="ECO:0007669"/>
    <property type="project" value="UniProtKB-UniRule"/>
</dbReference>
<feature type="binding site" evidence="19">
    <location>
        <position position="242"/>
    </location>
    <ligand>
        <name>ATP</name>
        <dbReference type="ChEBI" id="CHEBI:30616"/>
        <label>1</label>
    </ligand>
</feature>
<feature type="domain" description="ATP-grasp" evidence="20">
    <location>
        <begin position="133"/>
        <end position="329"/>
    </location>
</feature>
<dbReference type="Gene3D" id="3.30.1490.20">
    <property type="entry name" value="ATP-grasp fold, A domain"/>
    <property type="match status" value="1"/>
</dbReference>
<dbReference type="InterPro" id="IPR006275">
    <property type="entry name" value="CPSase_lsu"/>
</dbReference>
<evidence type="ECO:0000256" key="17">
    <source>
        <dbReference type="ARBA" id="ARBA00057223"/>
    </source>
</evidence>
<dbReference type="NCBIfam" id="TIGR01369">
    <property type="entry name" value="CPSaseII_lrg"/>
    <property type="match status" value="1"/>
</dbReference>
<feature type="binding site" evidence="19">
    <location>
        <position position="837"/>
    </location>
    <ligand>
        <name>Mn(2+)</name>
        <dbReference type="ChEBI" id="CHEBI:29035"/>
        <label>4</label>
    </ligand>
</feature>
<comment type="caution">
    <text evidence="22">The sequence shown here is derived from an EMBL/GenBank/DDBJ whole genome shotgun (WGS) entry which is preliminary data.</text>
</comment>
<evidence type="ECO:0000256" key="10">
    <source>
        <dbReference type="ARBA" id="ARBA00022741"/>
    </source>
</evidence>
<dbReference type="FunFam" id="3.40.50.20:FF:000002">
    <property type="entry name" value="Carbamoyl-phosphate synthase large chain"/>
    <property type="match status" value="1"/>
</dbReference>
<evidence type="ECO:0000256" key="1">
    <source>
        <dbReference type="ARBA" id="ARBA00001936"/>
    </source>
</evidence>
<comment type="function">
    <text evidence="17 19">Large subunit of the glutamine-dependent carbamoyl phosphate synthetase (CPSase). CPSase catalyzes the formation of carbamoyl phosphate from the ammonia moiety of glutamine, carbonate, and phosphate donated by ATP, constituting the first step of 2 biosynthetic pathways, one leading to arginine and/or urea and the other to pyrimidine nucleotides. The large subunit (synthetase) binds the substrates ammonia (free or transferred from glutamine from the small subunit), hydrogencarbonate and ATP and carries out an ATP-coupled ligase reaction, activating hydrogencarbonate by forming carboxy phosphate which reacts with ammonia to form carbamoyl phosphate.</text>
</comment>
<dbReference type="InterPro" id="IPR036897">
    <property type="entry name" value="CarbamoylP_synth_lsu_oligo_sf"/>
</dbReference>
<feature type="binding site" evidence="19">
    <location>
        <position position="711"/>
    </location>
    <ligand>
        <name>ATP</name>
        <dbReference type="ChEBI" id="CHEBI:30616"/>
        <label>2</label>
    </ligand>
</feature>
<accession>A0A930Y0Q1</accession>
<evidence type="ECO:0000256" key="2">
    <source>
        <dbReference type="ARBA" id="ARBA00004812"/>
    </source>
</evidence>
<dbReference type="EC" id="6.3.5.5" evidence="19"/>
<comment type="domain">
    <text evidence="19">The large subunit is composed of 2 ATP-grasp domains that are involved in binding the 2 ATP molecules needed for carbamoyl phosphate synthesis. The N-terminal ATP-grasp domain (referred to as the carboxyphosphate synthetic component) catalyzes the ATP-dependent phosphorylation of hydrogencarbonate to carboxyphosphate and the subsequent nucleophilic attack by ammonia to form a carbamate intermediate. The C-terminal ATP-grasp domain (referred to as the carbamoyl phosphate synthetic component) then catalyzes the phosphorylation of carbamate with the second ATP to form the end product carbamoyl phosphate. The reactive and unstable enzyme intermediates are sequentially channeled from one active site to the next through the interior of the protein over a distance of at least 96 A.</text>
</comment>
<dbReference type="InterPro" id="IPR016185">
    <property type="entry name" value="PreATP-grasp_dom_sf"/>
</dbReference>
<dbReference type="Gene3D" id="1.10.1030.10">
    <property type="entry name" value="Carbamoyl-phosphate synthetase, large subunit oligomerisation domain"/>
    <property type="match status" value="1"/>
</dbReference>
<dbReference type="GO" id="GO:0004087">
    <property type="term" value="F:carbamoyl-phosphate synthase (ammonia) activity"/>
    <property type="evidence" value="ECO:0007669"/>
    <property type="project" value="UniProtKB-EC"/>
</dbReference>
<dbReference type="Pfam" id="PF02786">
    <property type="entry name" value="CPSase_L_D2"/>
    <property type="match status" value="2"/>
</dbReference>
<evidence type="ECO:0000256" key="5">
    <source>
        <dbReference type="ARBA" id="ARBA00022571"/>
    </source>
</evidence>
<feature type="binding site" evidence="19">
    <location>
        <position position="129"/>
    </location>
    <ligand>
        <name>ATP</name>
        <dbReference type="ChEBI" id="CHEBI:30616"/>
        <label>1</label>
    </ligand>
</feature>
<evidence type="ECO:0000259" key="21">
    <source>
        <dbReference type="PROSITE" id="PS51855"/>
    </source>
</evidence>
<dbReference type="FunFam" id="3.30.470.20:FF:000026">
    <property type="entry name" value="Carbamoyl-phosphate synthase large chain"/>
    <property type="match status" value="1"/>
</dbReference>
<feature type="binding site" evidence="19">
    <location>
        <position position="782"/>
    </location>
    <ligand>
        <name>ATP</name>
        <dbReference type="ChEBI" id="CHEBI:30616"/>
        <label>2</label>
    </ligand>
</feature>
<feature type="binding site" evidence="19">
    <location>
        <position position="300"/>
    </location>
    <ligand>
        <name>Mn(2+)</name>
        <dbReference type="ChEBI" id="CHEBI:29035"/>
        <label>1</label>
    </ligand>
</feature>
<feature type="binding site" evidence="19">
    <location>
        <position position="837"/>
    </location>
    <ligand>
        <name>ATP</name>
        <dbReference type="ChEBI" id="CHEBI:30616"/>
        <label>2</label>
    </ligand>
</feature>
<dbReference type="SMART" id="SM00851">
    <property type="entry name" value="MGS"/>
    <property type="match status" value="1"/>
</dbReference>
<evidence type="ECO:0000256" key="15">
    <source>
        <dbReference type="ARBA" id="ARBA00047359"/>
    </source>
</evidence>
<dbReference type="FunFam" id="3.30.470.20:FF:000007">
    <property type="entry name" value="Carbamoyl-phosphate synthase large chain"/>
    <property type="match status" value="1"/>
</dbReference>
<evidence type="ECO:0000256" key="11">
    <source>
        <dbReference type="ARBA" id="ARBA00022840"/>
    </source>
</evidence>
<keyword evidence="12" id="KW-0460">Magnesium</keyword>
<feature type="binding site" evidence="19">
    <location>
        <position position="300"/>
    </location>
    <ligand>
        <name>Mg(2+)</name>
        <dbReference type="ChEBI" id="CHEBI:18420"/>
        <label>2</label>
    </ligand>
</feature>
<dbReference type="GO" id="GO:0005737">
    <property type="term" value="C:cytoplasm"/>
    <property type="evidence" value="ECO:0007669"/>
    <property type="project" value="TreeGrafter"/>
</dbReference>
<proteinExistence type="inferred from homology"/>
<dbReference type="InterPro" id="IPR005480">
    <property type="entry name" value="CPSase_lsu_oligo"/>
</dbReference>
<keyword evidence="13 19" id="KW-0665">Pyrimidine biosynthesis</keyword>
<comment type="cofactor">
    <cofactor evidence="1">
        <name>Mn(2+)</name>
        <dbReference type="ChEBI" id="CHEBI:29035"/>
    </cofactor>
</comment>
<dbReference type="SUPFAM" id="SSF48108">
    <property type="entry name" value="Carbamoyl phosphate synthetase, large subunit connection domain"/>
    <property type="match status" value="1"/>
</dbReference>
<dbReference type="SUPFAM" id="SSF56059">
    <property type="entry name" value="Glutathione synthetase ATP-binding domain-like"/>
    <property type="match status" value="2"/>
</dbReference>
<dbReference type="InterPro" id="IPR036914">
    <property type="entry name" value="MGS-like_dom_sf"/>
</dbReference>
<feature type="binding site" evidence="19">
    <location>
        <position position="209"/>
    </location>
    <ligand>
        <name>ATP</name>
        <dbReference type="ChEBI" id="CHEBI:30616"/>
        <label>1</label>
    </ligand>
</feature>
<dbReference type="SUPFAM" id="SSF52335">
    <property type="entry name" value="Methylglyoxal synthase-like"/>
    <property type="match status" value="1"/>
</dbReference>
<evidence type="ECO:0000256" key="19">
    <source>
        <dbReference type="HAMAP-Rule" id="MF_01210"/>
    </source>
</evidence>
<gene>
    <name evidence="19 22" type="primary">carB</name>
    <name evidence="22" type="ORF">ISN26_00365</name>
</gene>
<dbReference type="PROSITE" id="PS51257">
    <property type="entry name" value="PROKAR_LIPOPROTEIN"/>
    <property type="match status" value="1"/>
</dbReference>
<feature type="binding site" evidence="19">
    <location>
        <position position="286"/>
    </location>
    <ligand>
        <name>Mn(2+)</name>
        <dbReference type="ChEBI" id="CHEBI:29035"/>
        <label>1</label>
    </ligand>
</feature>
<feature type="binding site" evidence="19">
    <location>
        <position position="216"/>
    </location>
    <ligand>
        <name>ATP</name>
        <dbReference type="ChEBI" id="CHEBI:30616"/>
        <label>1</label>
    </ligand>
</feature>
<dbReference type="InterPro" id="IPR011761">
    <property type="entry name" value="ATP-grasp"/>
</dbReference>
<evidence type="ECO:0000256" key="12">
    <source>
        <dbReference type="ARBA" id="ARBA00022842"/>
    </source>
</evidence>
<feature type="binding site" evidence="19">
    <location>
        <position position="302"/>
    </location>
    <ligand>
        <name>Mn(2+)</name>
        <dbReference type="ChEBI" id="CHEBI:29035"/>
        <label>2</label>
    </ligand>
</feature>
<keyword evidence="9 19" id="KW-0677">Repeat</keyword>
<feature type="binding site" evidence="19">
    <location>
        <position position="837"/>
    </location>
    <ligand>
        <name>Mn(2+)</name>
        <dbReference type="ChEBI" id="CHEBI:29035"/>
        <label>3</label>
    </ligand>
</feature>
<dbReference type="InterPro" id="IPR058047">
    <property type="entry name" value="CPSase_preATP-grasp"/>
</dbReference>
<feature type="binding site" evidence="19">
    <location>
        <position position="839"/>
    </location>
    <ligand>
        <name>Mg(2+)</name>
        <dbReference type="ChEBI" id="CHEBI:18420"/>
        <label>4</label>
    </ligand>
</feature>
<dbReference type="PROSITE" id="PS50975">
    <property type="entry name" value="ATP_GRASP"/>
    <property type="match status" value="2"/>
</dbReference>
<evidence type="ECO:0000256" key="6">
    <source>
        <dbReference type="ARBA" id="ARBA00022598"/>
    </source>
</evidence>
<dbReference type="GO" id="GO:0044205">
    <property type="term" value="P:'de novo' UMP biosynthetic process"/>
    <property type="evidence" value="ECO:0007669"/>
    <property type="project" value="UniProtKB-UniRule"/>
</dbReference>
<dbReference type="FunFam" id="3.40.50.20:FF:000001">
    <property type="entry name" value="Carbamoyl-phosphate synthase large chain"/>
    <property type="match status" value="1"/>
</dbReference>
<protein>
    <recommendedName>
        <fullName evidence="19">Carbamoyl phosphate synthase large chain</fullName>
        <ecNumber evidence="19">6.3.4.16</ecNumber>
        <ecNumber evidence="19">6.3.5.5</ecNumber>
    </recommendedName>
    <alternativeName>
        <fullName evidence="19">Carbamoyl phosphate synthetase ammonia chain</fullName>
    </alternativeName>
</protein>
<feature type="binding site" evidence="19">
    <location>
        <position position="825"/>
    </location>
    <ligand>
        <name>Mn(2+)</name>
        <dbReference type="ChEBI" id="CHEBI:29035"/>
        <label>3</label>
    </ligand>
</feature>
<evidence type="ECO:0000256" key="9">
    <source>
        <dbReference type="ARBA" id="ARBA00022737"/>
    </source>
</evidence>
<dbReference type="FunFam" id="1.10.1030.10:FF:000002">
    <property type="entry name" value="Carbamoyl-phosphate synthase large chain"/>
    <property type="match status" value="1"/>
</dbReference>
<keyword evidence="6 19" id="KW-0436">Ligase</keyword>
<feature type="binding site" evidence="19">
    <location>
        <position position="752"/>
    </location>
    <ligand>
        <name>ATP</name>
        <dbReference type="ChEBI" id="CHEBI:30616"/>
        <label>2</label>
    </ligand>
</feature>
<dbReference type="GO" id="GO:0006526">
    <property type="term" value="P:L-arginine biosynthetic process"/>
    <property type="evidence" value="ECO:0007669"/>
    <property type="project" value="UniProtKB-UniRule"/>
</dbReference>
<feature type="binding site" evidence="19">
    <location>
        <position position="243"/>
    </location>
    <ligand>
        <name>ATP</name>
        <dbReference type="ChEBI" id="CHEBI:30616"/>
        <label>1</label>
    </ligand>
</feature>
<feature type="binding site" evidence="19">
    <location>
        <position position="300"/>
    </location>
    <ligand>
        <name>Mn(2+)</name>
        <dbReference type="ChEBI" id="CHEBI:29035"/>
        <label>2</label>
    </ligand>
</feature>
<dbReference type="NCBIfam" id="NF009455">
    <property type="entry name" value="PRK12815.1"/>
    <property type="match status" value="1"/>
</dbReference>
<feature type="binding site" evidence="19">
    <location>
        <position position="783"/>
    </location>
    <ligand>
        <name>ATP</name>
        <dbReference type="ChEBI" id="CHEBI:30616"/>
        <label>2</label>
    </ligand>
</feature>
<keyword evidence="8" id="KW-0479">Metal-binding</keyword>
<feature type="binding site" evidence="19">
    <location>
        <position position="300"/>
    </location>
    <ligand>
        <name>ATP</name>
        <dbReference type="ChEBI" id="CHEBI:30616"/>
        <label>1</label>
    </ligand>
</feature>
<organism evidence="22 23">
    <name type="scientific">Candidatus Amphirhobacter heronislandensis</name>
    <dbReference type="NCBI Taxonomy" id="1732024"/>
    <lineage>
        <taxon>Bacteria</taxon>
        <taxon>Pseudomonadati</taxon>
        <taxon>Pseudomonadota</taxon>
        <taxon>Gammaproteobacteria</taxon>
        <taxon>Candidatus Tethybacterales</taxon>
        <taxon>Candidatus Tethybacteraceae</taxon>
        <taxon>Candidatus Amphirhobacter</taxon>
    </lineage>
</organism>
<dbReference type="InterPro" id="IPR033937">
    <property type="entry name" value="MGS_CPS_CarB"/>
</dbReference>
<evidence type="ECO:0000256" key="8">
    <source>
        <dbReference type="ARBA" id="ARBA00022723"/>
    </source>
</evidence>
<evidence type="ECO:0000256" key="7">
    <source>
        <dbReference type="ARBA" id="ARBA00022605"/>
    </source>
</evidence>
<evidence type="ECO:0000256" key="16">
    <source>
        <dbReference type="ARBA" id="ARBA00048816"/>
    </source>
</evidence>
<dbReference type="GO" id="GO:0046872">
    <property type="term" value="F:metal ion binding"/>
    <property type="evidence" value="ECO:0007669"/>
    <property type="project" value="UniProtKB-KW"/>
</dbReference>
<dbReference type="InterPro" id="IPR013815">
    <property type="entry name" value="ATP_grasp_subdomain_1"/>
</dbReference>
<feature type="binding site" evidence="19">
    <location>
        <position position="286"/>
    </location>
    <ligand>
        <name>ATP</name>
        <dbReference type="ChEBI" id="CHEBI:30616"/>
        <label>1</label>
    </ligand>
</feature>
<feature type="binding site" evidence="19">
    <location>
        <position position="302"/>
    </location>
    <ligand>
        <name>Mg(2+)</name>
        <dbReference type="ChEBI" id="CHEBI:18420"/>
        <label>2</label>
    </ligand>
</feature>
<evidence type="ECO:0000259" key="20">
    <source>
        <dbReference type="PROSITE" id="PS50975"/>
    </source>
</evidence>
<dbReference type="InterPro" id="IPR011607">
    <property type="entry name" value="MGS-like_dom"/>
</dbReference>
<feature type="binding site" evidence="19">
    <location>
        <position position="785"/>
    </location>
    <ligand>
        <name>ATP</name>
        <dbReference type="ChEBI" id="CHEBI:30616"/>
        <label>2</label>
    </ligand>
</feature>
<evidence type="ECO:0000256" key="3">
    <source>
        <dbReference type="ARBA" id="ARBA00005077"/>
    </source>
</evidence>
<dbReference type="PROSITE" id="PS00866">
    <property type="entry name" value="CPSASE_1"/>
    <property type="match status" value="2"/>
</dbReference>
<dbReference type="PANTHER" id="PTHR11405">
    <property type="entry name" value="CARBAMOYLTRANSFERASE FAMILY MEMBER"/>
    <property type="match status" value="1"/>
</dbReference>
<evidence type="ECO:0000256" key="14">
    <source>
        <dbReference type="ARBA" id="ARBA00023211"/>
    </source>
</evidence>
<feature type="domain" description="MGS-like" evidence="21">
    <location>
        <begin position="932"/>
        <end position="1074"/>
    </location>
</feature>
<dbReference type="Gene3D" id="3.30.470.20">
    <property type="entry name" value="ATP-grasp fold, B domain"/>
    <property type="match status" value="2"/>
</dbReference>
<evidence type="ECO:0000313" key="23">
    <source>
        <dbReference type="Proteomes" id="UP000604381"/>
    </source>
</evidence>
<feature type="binding site" evidence="19">
    <location>
        <position position="286"/>
    </location>
    <ligand>
        <name>Mg(2+)</name>
        <dbReference type="ChEBI" id="CHEBI:18420"/>
        <label>1</label>
    </ligand>
</feature>
<evidence type="ECO:0000256" key="13">
    <source>
        <dbReference type="ARBA" id="ARBA00022975"/>
    </source>
</evidence>
<comment type="pathway">
    <text evidence="2 19">Pyrimidine metabolism; UMP biosynthesis via de novo pathway; (S)-dihydroorotate from bicarbonate: step 1/3.</text>
</comment>
<feature type="binding site" evidence="19">
    <location>
        <position position="825"/>
    </location>
    <ligand>
        <name>ATP</name>
        <dbReference type="ChEBI" id="CHEBI:30616"/>
        <label>2</label>
    </ligand>
</feature>
<dbReference type="Gene3D" id="3.40.50.20">
    <property type="match status" value="2"/>
</dbReference>
<feature type="binding site" evidence="19">
    <location>
        <position position="837"/>
    </location>
    <ligand>
        <name>Mg(2+)</name>
        <dbReference type="ChEBI" id="CHEBI:18420"/>
        <label>3</label>
    </ligand>
</feature>
<feature type="binding site" evidence="19">
    <location>
        <position position="244"/>
    </location>
    <ligand>
        <name>ATP</name>
        <dbReference type="ChEBI" id="CHEBI:30616"/>
        <label>1</label>
    </ligand>
</feature>
<feature type="binding site" evidence="19">
    <location>
        <position position="750"/>
    </location>
    <ligand>
        <name>ATP</name>
        <dbReference type="ChEBI" id="CHEBI:30616"/>
        <label>2</label>
    </ligand>
</feature>
<dbReference type="PRINTS" id="PR00098">
    <property type="entry name" value="CPSASE"/>
</dbReference>
<comment type="catalytic activity">
    <reaction evidence="15 19">
        <text>hydrogencarbonate + NH4(+) + 2 ATP = carbamoyl phosphate + 2 ADP + phosphate + 2 H(+)</text>
        <dbReference type="Rhea" id="RHEA:18029"/>
        <dbReference type="ChEBI" id="CHEBI:15378"/>
        <dbReference type="ChEBI" id="CHEBI:17544"/>
        <dbReference type="ChEBI" id="CHEBI:28938"/>
        <dbReference type="ChEBI" id="CHEBI:30616"/>
        <dbReference type="ChEBI" id="CHEBI:43474"/>
        <dbReference type="ChEBI" id="CHEBI:58228"/>
        <dbReference type="ChEBI" id="CHEBI:456216"/>
        <dbReference type="EC" id="6.3.4.16"/>
    </reaction>
</comment>
<dbReference type="EC" id="6.3.4.16" evidence="19"/>
<dbReference type="SUPFAM" id="SSF52440">
    <property type="entry name" value="PreATP-grasp domain"/>
    <property type="match status" value="2"/>
</dbReference>
<feature type="binding site" evidence="19">
    <location>
        <position position="784"/>
    </location>
    <ligand>
        <name>ATP</name>
        <dbReference type="ChEBI" id="CHEBI:30616"/>
        <label>2</label>
    </ligand>
</feature>
<dbReference type="InterPro" id="IPR005479">
    <property type="entry name" value="CPAse_ATP-bd"/>
</dbReference>
<dbReference type="HAMAP" id="MF_01210_B">
    <property type="entry name" value="CPSase_L_chain_B"/>
    <property type="match status" value="1"/>
</dbReference>
<dbReference type="PROSITE" id="PS00867">
    <property type="entry name" value="CPSASE_2"/>
    <property type="match status" value="2"/>
</dbReference>
<name>A0A930Y0Q1_9GAMM</name>
<feature type="binding site" evidence="19">
    <location>
        <position position="825"/>
    </location>
    <ligand>
        <name>Mg(2+)</name>
        <dbReference type="ChEBI" id="CHEBI:18420"/>
        <label>3</label>
    </ligand>
</feature>
<feature type="domain" description="ATP-grasp" evidence="20">
    <location>
        <begin position="675"/>
        <end position="866"/>
    </location>
</feature>
<dbReference type="EMBL" id="JADHEI010000009">
    <property type="protein sequence ID" value="MBF2734545.1"/>
    <property type="molecule type" value="Genomic_DNA"/>
</dbReference>
<dbReference type="SMART" id="SM01096">
    <property type="entry name" value="CPSase_L_D3"/>
    <property type="match status" value="1"/>
</dbReference>
<keyword evidence="10 19" id="KW-0547">Nucleotide-binding</keyword>
<keyword evidence="7 19" id="KW-0028">Amino-acid biosynthesis</keyword>
<dbReference type="AlphaFoldDB" id="A0A930Y0Q1"/>
<keyword evidence="11 19" id="KW-0067">ATP-binding</keyword>
<feature type="binding site" evidence="19">
    <location>
        <position position="177"/>
    </location>
    <ligand>
        <name>ATP</name>
        <dbReference type="ChEBI" id="CHEBI:30616"/>
        <label>1</label>
    </ligand>
</feature>
<comment type="similarity">
    <text evidence="4 19">Belongs to the CarB family.</text>
</comment>
<comment type="subunit">
    <text evidence="18 19">Composed of two chains; the small (or glutamine) chain promotes the hydrolysis of glutamine to ammonia, which is used by the large (or ammonia) chain to synthesize carbamoyl phosphate. Tetramer of heterodimers (alpha,beta)4.</text>
</comment>
<feature type="binding site" evidence="19">
    <location>
        <position position="757"/>
    </location>
    <ligand>
        <name>ATP</name>
        <dbReference type="ChEBI" id="CHEBI:30616"/>
        <label>2</label>
    </ligand>
</feature>
<evidence type="ECO:0000256" key="18">
    <source>
        <dbReference type="ARBA" id="ARBA00062056"/>
    </source>
</evidence>
<comment type="cofactor">
    <cofactor evidence="19">
        <name>Mg(2+)</name>
        <dbReference type="ChEBI" id="CHEBI:18420"/>
    </cofactor>
    <cofactor evidence="19">
        <name>Mn(2+)</name>
        <dbReference type="ChEBI" id="CHEBI:29035"/>
    </cofactor>
    <text evidence="19">Binds 4 Mg(2+) or Mn(2+) ions per subunit.</text>
</comment>
<evidence type="ECO:0000313" key="22">
    <source>
        <dbReference type="EMBL" id="MBF2734545.1"/>
    </source>
</evidence>
<dbReference type="GO" id="GO:0005524">
    <property type="term" value="F:ATP binding"/>
    <property type="evidence" value="ECO:0007669"/>
    <property type="project" value="UniProtKB-UniRule"/>
</dbReference>
<reference evidence="22" key="1">
    <citation type="submission" date="2020-10" db="EMBL/GenBank/DDBJ databases">
        <title>An improved Amphimedon queenslandica hologenome assembly reveals how three proteobacterial symbionts can extend the metabolic phenotypic of their marine sponge host.</title>
        <authorList>
            <person name="Degnan B."/>
            <person name="Degnan S."/>
            <person name="Xiang X."/>
        </authorList>
    </citation>
    <scope>NUCLEOTIDE SEQUENCE</scope>
    <source>
        <strain evidence="22">AqS2</strain>
    </source>
</reference>
<dbReference type="Pfam" id="PF02142">
    <property type="entry name" value="MGS"/>
    <property type="match status" value="1"/>
</dbReference>
<feature type="binding site" evidence="19">
    <location>
        <position position="837"/>
    </location>
    <ligand>
        <name>Mg(2+)</name>
        <dbReference type="ChEBI" id="CHEBI:18420"/>
        <label>4</label>
    </ligand>
</feature>